<dbReference type="Proteomes" id="UP000004069">
    <property type="component" value="Unassembled WGS sequence"/>
</dbReference>
<dbReference type="Pfam" id="PF04650">
    <property type="entry name" value="YSIRK_signal"/>
    <property type="match status" value="1"/>
</dbReference>
<dbReference type="STRING" id="83683.B1745_06080"/>
<protein>
    <submittedName>
        <fullName evidence="3">Gram-positive signal peptide protein, YSIRK family</fullName>
    </submittedName>
</protein>
<sequence>MKKKHEHHSIRKFAMGAASVLIGLTFMGSNSRPVKSSKTKKN</sequence>
<evidence type="ECO:0000259" key="2">
    <source>
        <dbReference type="Pfam" id="PF04650"/>
    </source>
</evidence>
<reference evidence="3 4" key="1">
    <citation type="submission" date="2010-04" db="EMBL/GenBank/DDBJ databases">
        <authorList>
            <person name="Muzny D."/>
            <person name="Qin X."/>
            <person name="Deng J."/>
            <person name="Jiang H."/>
            <person name="Liu Y."/>
            <person name="Qu J."/>
            <person name="Song X.-Z."/>
            <person name="Zhang L."/>
            <person name="Thornton R."/>
            <person name="Coyle M."/>
            <person name="Francisco L."/>
            <person name="Jackson L."/>
            <person name="Javaid M."/>
            <person name="Korchina V."/>
            <person name="Kovar C."/>
            <person name="Mata R."/>
            <person name="Mathew T."/>
            <person name="Ngo R."/>
            <person name="Nguyen L."/>
            <person name="Nguyen N."/>
            <person name="Okwuonu G."/>
            <person name="Ongeri F."/>
            <person name="Pham C."/>
            <person name="Simmons D."/>
            <person name="Wilczek-Boney K."/>
            <person name="Hale W."/>
            <person name="Jakkamsetti A."/>
            <person name="Pham P."/>
            <person name="Ruth R."/>
            <person name="San Lucas F."/>
            <person name="Warren J."/>
            <person name="Zhang J."/>
            <person name="Zhao Z."/>
            <person name="Zhou C."/>
            <person name="Zhu D."/>
            <person name="Lee S."/>
            <person name="Bess C."/>
            <person name="Blankenburg K."/>
            <person name="Forbes L."/>
            <person name="Fu Q."/>
            <person name="Gubbala S."/>
            <person name="Hirani K."/>
            <person name="Jayaseelan J.C."/>
            <person name="Lara F."/>
            <person name="Munidasa M."/>
            <person name="Palculict T."/>
            <person name="Patil S."/>
            <person name="Pu L.-L."/>
            <person name="Saada N."/>
            <person name="Tang L."/>
            <person name="Weissenberger G."/>
            <person name="Zhu Y."/>
            <person name="Hemphill L."/>
            <person name="Shang Y."/>
            <person name="Youmans B."/>
            <person name="Ayvaz T."/>
            <person name="Ross M."/>
            <person name="Santibanez J."/>
            <person name="Aqrawi P."/>
            <person name="Gross S."/>
            <person name="Joshi V."/>
            <person name="Fowler G."/>
            <person name="Nazareth L."/>
            <person name="Reid J."/>
            <person name="Worley K."/>
            <person name="Petrosino J."/>
            <person name="Highlander S."/>
            <person name="Gibbs R."/>
        </authorList>
    </citation>
    <scope>NUCLEOTIDE SEQUENCE [LARGE SCALE GENOMIC DNA]</scope>
    <source>
        <strain evidence="3 4">DSM 11664</strain>
    </source>
</reference>
<feature type="domain" description="YSIRK Gram-positive signal peptide" evidence="2">
    <location>
        <begin position="3"/>
        <end position="28"/>
    </location>
</feature>
<proteinExistence type="predicted"/>
<evidence type="ECO:0000313" key="3">
    <source>
        <dbReference type="EMBL" id="EFG55484.1"/>
    </source>
</evidence>
<dbReference type="RefSeq" id="WP_006352031.1">
    <property type="nucleotide sequence ID" value="NZ_ADNY01000031.1"/>
</dbReference>
<accession>D4YTL8</accession>
<keyword evidence="1" id="KW-0732">Signal</keyword>
<evidence type="ECO:0000313" key="4">
    <source>
        <dbReference type="Proteomes" id="UP000004069"/>
    </source>
</evidence>
<organism evidence="3 4">
    <name type="scientific">Lactobacillus amylolyticus DSM 11664</name>
    <dbReference type="NCBI Taxonomy" id="585524"/>
    <lineage>
        <taxon>Bacteria</taxon>
        <taxon>Bacillati</taxon>
        <taxon>Bacillota</taxon>
        <taxon>Bacilli</taxon>
        <taxon>Lactobacillales</taxon>
        <taxon>Lactobacillaceae</taxon>
        <taxon>Lactobacillus</taxon>
    </lineage>
</organism>
<comment type="caution">
    <text evidence="3">The sequence shown here is derived from an EMBL/GenBank/DDBJ whole genome shotgun (WGS) entry which is preliminary data.</text>
</comment>
<dbReference type="EMBL" id="ADNY01000031">
    <property type="protein sequence ID" value="EFG55484.1"/>
    <property type="molecule type" value="Genomic_DNA"/>
</dbReference>
<dbReference type="OrthoDB" id="2330177at2"/>
<gene>
    <name evidence="3" type="ORF">HMPREF0493_0879</name>
</gene>
<dbReference type="AlphaFoldDB" id="D4YTL8"/>
<dbReference type="NCBIfam" id="TIGR01168">
    <property type="entry name" value="YSIRK_signal"/>
    <property type="match status" value="1"/>
</dbReference>
<name>D4YTL8_9LACO</name>
<keyword evidence="4" id="KW-1185">Reference proteome</keyword>
<dbReference type="InterPro" id="IPR005877">
    <property type="entry name" value="YSIRK_signal_dom"/>
</dbReference>
<evidence type="ECO:0000256" key="1">
    <source>
        <dbReference type="ARBA" id="ARBA00022729"/>
    </source>
</evidence>